<keyword evidence="4 8" id="KW-0406">Ion transport</keyword>
<evidence type="ECO:0000256" key="1">
    <source>
        <dbReference type="ARBA" id="ARBA00004202"/>
    </source>
</evidence>
<dbReference type="Pfam" id="PF00401">
    <property type="entry name" value="ATP-synt_DE"/>
    <property type="match status" value="1"/>
</dbReference>
<dbReference type="Gene3D" id="2.60.15.10">
    <property type="entry name" value="F0F1 ATP synthase delta/epsilon subunit, N-terminal"/>
    <property type="match status" value="1"/>
</dbReference>
<keyword evidence="3 8" id="KW-0813">Transport</keyword>
<evidence type="ECO:0000313" key="12">
    <source>
        <dbReference type="EMBL" id="OGH64600.1"/>
    </source>
</evidence>
<dbReference type="GO" id="GO:0045259">
    <property type="term" value="C:proton-transporting ATP synthase complex"/>
    <property type="evidence" value="ECO:0007669"/>
    <property type="project" value="UniProtKB-KW"/>
</dbReference>
<dbReference type="Pfam" id="PF02823">
    <property type="entry name" value="ATP-synt_DE_N"/>
    <property type="match status" value="1"/>
</dbReference>
<evidence type="ECO:0000259" key="11">
    <source>
        <dbReference type="Pfam" id="PF02823"/>
    </source>
</evidence>
<feature type="domain" description="ATP synthase epsilon subunit C-terminal" evidence="10">
    <location>
        <begin position="84"/>
        <end position="129"/>
    </location>
</feature>
<dbReference type="GO" id="GO:0005524">
    <property type="term" value="F:ATP binding"/>
    <property type="evidence" value="ECO:0007669"/>
    <property type="project" value="UniProtKB-UniRule"/>
</dbReference>
<comment type="subcellular location">
    <subcellularLocation>
        <location evidence="1 8">Cell membrane</location>
        <topology evidence="1 8">Peripheral membrane protein</topology>
    </subcellularLocation>
</comment>
<evidence type="ECO:0000313" key="13">
    <source>
        <dbReference type="Proteomes" id="UP000176282"/>
    </source>
</evidence>
<keyword evidence="8" id="KW-0375">Hydrogen ion transport</keyword>
<dbReference type="Proteomes" id="UP000176282">
    <property type="component" value="Unassembled WGS sequence"/>
</dbReference>
<dbReference type="SUPFAM" id="SSF46604">
    <property type="entry name" value="Epsilon subunit of F1F0-ATP synthase C-terminal domain"/>
    <property type="match status" value="1"/>
</dbReference>
<dbReference type="GO" id="GO:0005886">
    <property type="term" value="C:plasma membrane"/>
    <property type="evidence" value="ECO:0007669"/>
    <property type="project" value="UniProtKB-SubCell"/>
</dbReference>
<dbReference type="InterPro" id="IPR020546">
    <property type="entry name" value="ATP_synth_F1_dsu/esu_N"/>
</dbReference>
<evidence type="ECO:0000256" key="2">
    <source>
        <dbReference type="ARBA" id="ARBA00005712"/>
    </source>
</evidence>
<dbReference type="PANTHER" id="PTHR13822:SF10">
    <property type="entry name" value="ATP SYNTHASE EPSILON CHAIN, CHLOROPLASTIC"/>
    <property type="match status" value="1"/>
</dbReference>
<evidence type="ECO:0000256" key="7">
    <source>
        <dbReference type="ARBA" id="ARBA00023310"/>
    </source>
</evidence>
<keyword evidence="5 8" id="KW-0472">Membrane</keyword>
<dbReference type="CDD" id="cd12152">
    <property type="entry name" value="F1-ATPase_delta"/>
    <property type="match status" value="1"/>
</dbReference>
<keyword evidence="7 8" id="KW-0066">ATP synthesis</keyword>
<keyword evidence="8" id="KW-1003">Cell membrane</keyword>
<dbReference type="SUPFAM" id="SSF51344">
    <property type="entry name" value="Epsilon subunit of F1F0-ATP synthase N-terminal domain"/>
    <property type="match status" value="1"/>
</dbReference>
<dbReference type="EMBL" id="MFQB01000055">
    <property type="protein sequence ID" value="OGH64600.1"/>
    <property type="molecule type" value="Genomic_DNA"/>
</dbReference>
<evidence type="ECO:0000256" key="5">
    <source>
        <dbReference type="ARBA" id="ARBA00023136"/>
    </source>
</evidence>
<keyword evidence="6 8" id="KW-0139">CF(1)</keyword>
<evidence type="ECO:0000259" key="10">
    <source>
        <dbReference type="Pfam" id="PF00401"/>
    </source>
</evidence>
<evidence type="ECO:0000256" key="8">
    <source>
        <dbReference type="HAMAP-Rule" id="MF_00530"/>
    </source>
</evidence>
<dbReference type="STRING" id="1798680.A3J66_00690"/>
<sequence length="139" mass="15566">MQFHIVTPYGVIYQDAIQQVTLPTTTGYITVCEHHAPLVSVLAPGEVTIYKDGYTVGLAVSGGMIEVRTSGEVFMMADTAERAEHIDIERAEEKHKRAEELLAQVHNIEDVEFARMQAALEKELARIRVGKKYKNLPLQ</sequence>
<dbReference type="PANTHER" id="PTHR13822">
    <property type="entry name" value="ATP SYNTHASE DELTA/EPSILON CHAIN"/>
    <property type="match status" value="1"/>
</dbReference>
<protein>
    <recommendedName>
        <fullName evidence="8">ATP synthase epsilon chain</fullName>
    </recommendedName>
    <alternativeName>
        <fullName evidence="8">ATP synthase F1 sector epsilon subunit</fullName>
    </alternativeName>
    <alternativeName>
        <fullName evidence="8">F-ATPase epsilon subunit</fullName>
    </alternativeName>
</protein>
<comment type="caution">
    <text evidence="12">The sequence shown here is derived from an EMBL/GenBank/DDBJ whole genome shotgun (WGS) entry which is preliminary data.</text>
</comment>
<evidence type="ECO:0000256" key="6">
    <source>
        <dbReference type="ARBA" id="ARBA00023196"/>
    </source>
</evidence>
<dbReference type="Gene3D" id="1.20.5.440">
    <property type="entry name" value="ATP synthase delta/epsilon subunit, C-terminal domain"/>
    <property type="match status" value="1"/>
</dbReference>
<dbReference type="NCBIfam" id="TIGR01216">
    <property type="entry name" value="ATP_synt_epsi"/>
    <property type="match status" value="1"/>
</dbReference>
<feature type="domain" description="ATP synthase F1 complex delta/epsilon subunit N-terminal" evidence="11">
    <location>
        <begin position="1"/>
        <end position="80"/>
    </location>
</feature>
<dbReference type="InterPro" id="IPR036771">
    <property type="entry name" value="ATPsynth_dsu/esu_N"/>
</dbReference>
<dbReference type="InterPro" id="IPR020547">
    <property type="entry name" value="ATP_synth_F1_esu_C"/>
</dbReference>
<dbReference type="InterPro" id="IPR001469">
    <property type="entry name" value="ATP_synth_F1_dsu/esu"/>
</dbReference>
<dbReference type="AlphaFoldDB" id="A0A1F6LYX8"/>
<evidence type="ECO:0000256" key="3">
    <source>
        <dbReference type="ARBA" id="ARBA00022448"/>
    </source>
</evidence>
<evidence type="ECO:0000256" key="9">
    <source>
        <dbReference type="RuleBase" id="RU003656"/>
    </source>
</evidence>
<reference evidence="12 13" key="1">
    <citation type="journal article" date="2016" name="Nat. Commun.">
        <title>Thousands of microbial genomes shed light on interconnected biogeochemical processes in an aquifer system.</title>
        <authorList>
            <person name="Anantharaman K."/>
            <person name="Brown C.T."/>
            <person name="Hug L.A."/>
            <person name="Sharon I."/>
            <person name="Castelle C.J."/>
            <person name="Probst A.J."/>
            <person name="Thomas B.C."/>
            <person name="Singh A."/>
            <person name="Wilkins M.J."/>
            <person name="Karaoz U."/>
            <person name="Brodie E.L."/>
            <person name="Williams K.H."/>
            <person name="Hubbard S.S."/>
            <person name="Banfield J.F."/>
        </authorList>
    </citation>
    <scope>NUCLEOTIDE SEQUENCE [LARGE SCALE GENOMIC DNA]</scope>
</reference>
<organism evidence="12 13">
    <name type="scientific">Candidatus Magasanikbacteria bacterium RIFCSPHIGHO2_02_FULL_47_14</name>
    <dbReference type="NCBI Taxonomy" id="1798680"/>
    <lineage>
        <taxon>Bacteria</taxon>
        <taxon>Candidatus Magasanikiibacteriota</taxon>
    </lineage>
</organism>
<dbReference type="GO" id="GO:0046933">
    <property type="term" value="F:proton-transporting ATP synthase activity, rotational mechanism"/>
    <property type="evidence" value="ECO:0007669"/>
    <property type="project" value="UniProtKB-UniRule"/>
</dbReference>
<comment type="function">
    <text evidence="8">Produces ATP from ADP in the presence of a proton gradient across the membrane.</text>
</comment>
<name>A0A1F6LYX8_9BACT</name>
<proteinExistence type="inferred from homology"/>
<dbReference type="InterPro" id="IPR036794">
    <property type="entry name" value="ATP_F1_dsu/esu_C_sf"/>
</dbReference>
<comment type="similarity">
    <text evidence="2 8 9">Belongs to the ATPase epsilon chain family.</text>
</comment>
<comment type="subunit">
    <text evidence="8 9">F-type ATPases have 2 components, CF(1) - the catalytic core - and CF(0) - the membrane proton channel. CF(1) has five subunits: alpha(3), beta(3), gamma(1), delta(1), epsilon(1). CF(0) has three main subunits: a, b and c.</text>
</comment>
<accession>A0A1F6LYX8</accession>
<evidence type="ECO:0000256" key="4">
    <source>
        <dbReference type="ARBA" id="ARBA00023065"/>
    </source>
</evidence>
<dbReference type="HAMAP" id="MF_00530">
    <property type="entry name" value="ATP_synth_epsil_bac"/>
    <property type="match status" value="1"/>
</dbReference>
<gene>
    <name evidence="8" type="primary">atpC</name>
    <name evidence="12" type="ORF">A3J66_00690</name>
</gene>